<dbReference type="SUPFAM" id="SSF81296">
    <property type="entry name" value="E set domains"/>
    <property type="match status" value="1"/>
</dbReference>
<accession>A0ABV9VNR9</accession>
<feature type="compositionally biased region" description="Basic and acidic residues" evidence="7">
    <location>
        <begin position="1"/>
        <end position="16"/>
    </location>
</feature>
<reference evidence="11" key="1">
    <citation type="journal article" date="2019" name="Int. J. Syst. Evol. Microbiol.">
        <title>The Global Catalogue of Microorganisms (GCM) 10K type strain sequencing project: providing services to taxonomists for standard genome sequencing and annotation.</title>
        <authorList>
            <consortium name="The Broad Institute Genomics Platform"/>
            <consortium name="The Broad Institute Genome Sequencing Center for Infectious Disease"/>
            <person name="Wu L."/>
            <person name="Ma J."/>
        </authorList>
    </citation>
    <scope>NUCLEOTIDE SEQUENCE [LARGE SCALE GENOMIC DNA]</scope>
    <source>
        <strain evidence="11">CGMCC 4.7152</strain>
    </source>
</reference>
<keyword evidence="11" id="KW-1185">Reference proteome</keyword>
<dbReference type="SUPFAM" id="SSF56524">
    <property type="entry name" value="Oxidoreductase molybdopterin-binding domain"/>
    <property type="match status" value="1"/>
</dbReference>
<organism evidence="10 11">
    <name type="scientific">Dactylosporangium cerinum</name>
    <dbReference type="NCBI Taxonomy" id="1434730"/>
    <lineage>
        <taxon>Bacteria</taxon>
        <taxon>Bacillati</taxon>
        <taxon>Actinomycetota</taxon>
        <taxon>Actinomycetes</taxon>
        <taxon>Micromonosporales</taxon>
        <taxon>Micromonosporaceae</taxon>
        <taxon>Dactylosporangium</taxon>
    </lineage>
</organism>
<dbReference type="InterPro" id="IPR014756">
    <property type="entry name" value="Ig_E-set"/>
</dbReference>
<dbReference type="EMBL" id="JBHSIU010000001">
    <property type="protein sequence ID" value="MFC4996236.1"/>
    <property type="molecule type" value="Genomic_DNA"/>
</dbReference>
<evidence type="ECO:0000313" key="10">
    <source>
        <dbReference type="EMBL" id="MFC4996236.1"/>
    </source>
</evidence>
<dbReference type="InterPro" id="IPR008335">
    <property type="entry name" value="Mopterin_OxRdtase_euk"/>
</dbReference>
<feature type="domain" description="Oxidoreductase molybdopterin-binding" evidence="8">
    <location>
        <begin position="43"/>
        <end position="218"/>
    </location>
</feature>
<dbReference type="InterPro" id="IPR005066">
    <property type="entry name" value="MoCF_OxRdtse_dimer"/>
</dbReference>
<feature type="domain" description="Moybdenum cofactor oxidoreductase dimerisation" evidence="9">
    <location>
        <begin position="249"/>
        <end position="360"/>
    </location>
</feature>
<dbReference type="PRINTS" id="PR00407">
    <property type="entry name" value="EUMOPTERIN"/>
</dbReference>
<comment type="caution">
    <text evidence="10">The sequence shown here is derived from an EMBL/GenBank/DDBJ whole genome shotgun (WGS) entry which is preliminary data.</text>
</comment>
<dbReference type="InterPro" id="IPR000572">
    <property type="entry name" value="OxRdtase_Mopterin-bd_dom"/>
</dbReference>
<evidence type="ECO:0000313" key="11">
    <source>
        <dbReference type="Proteomes" id="UP001595912"/>
    </source>
</evidence>
<evidence type="ECO:0000256" key="1">
    <source>
        <dbReference type="ARBA" id="ARBA00001924"/>
    </source>
</evidence>
<proteinExistence type="predicted"/>
<dbReference type="PANTHER" id="PTHR19372:SF7">
    <property type="entry name" value="SULFITE OXIDASE, MITOCHONDRIAL"/>
    <property type="match status" value="1"/>
</dbReference>
<dbReference type="PANTHER" id="PTHR19372">
    <property type="entry name" value="SULFITE REDUCTASE"/>
    <property type="match status" value="1"/>
</dbReference>
<dbReference type="Proteomes" id="UP001595912">
    <property type="component" value="Unassembled WGS sequence"/>
</dbReference>
<keyword evidence="3" id="KW-0349">Heme</keyword>
<comment type="cofactor">
    <cofactor evidence="1">
        <name>Mo-molybdopterin</name>
        <dbReference type="ChEBI" id="CHEBI:71302"/>
    </cofactor>
</comment>
<evidence type="ECO:0000256" key="4">
    <source>
        <dbReference type="ARBA" id="ARBA00022723"/>
    </source>
</evidence>
<keyword evidence="4" id="KW-0479">Metal-binding</keyword>
<dbReference type="InterPro" id="IPR022407">
    <property type="entry name" value="OxRdtase_Mopterin_BS"/>
</dbReference>
<dbReference type="InterPro" id="IPR036374">
    <property type="entry name" value="OxRdtase_Mopterin-bd_sf"/>
</dbReference>
<name>A0ABV9VNR9_9ACTN</name>
<sequence>MGQWAKRDDTIVHQEDPYNAEPTPAALNHRPVTPLDTFYSRNHGPIQQLDPHTWRLDVDGLVDRPLTLSLADLRQRFAQHSVVATLQCAGNRRAELSTVRPIPGQTLWGPAAISTAEWTGAALADVLGAAGLHQRGRHVAFVEADATARPDGVALFGGSIPMAKATAGEVLLAWQMNGVPLPVVHGAPVRVVVPGYIGARSVKWLRRITVQEHCSDNYFQAGDYRLLPADADPAEAAAGHGLPLGVAALNAAILTPDQGQSLPAGPVRVSGYACAGEDREVARVDVSVDGGQRWRQADLGTAPGPWAWRLWQLVVDLAPGPVKITARAWDSSATCQPERPEHLWNPLGYMNTAWSRVNVTCTAR</sequence>
<evidence type="ECO:0000259" key="8">
    <source>
        <dbReference type="Pfam" id="PF00174"/>
    </source>
</evidence>
<evidence type="ECO:0000256" key="7">
    <source>
        <dbReference type="SAM" id="MobiDB-lite"/>
    </source>
</evidence>
<dbReference type="RefSeq" id="WP_380112431.1">
    <property type="nucleotide sequence ID" value="NZ_JBHSIU010000001.1"/>
</dbReference>
<dbReference type="Gene3D" id="3.90.420.10">
    <property type="entry name" value="Oxidoreductase, molybdopterin-binding domain"/>
    <property type="match status" value="1"/>
</dbReference>
<evidence type="ECO:0000256" key="5">
    <source>
        <dbReference type="ARBA" id="ARBA00023002"/>
    </source>
</evidence>
<dbReference type="Pfam" id="PF00174">
    <property type="entry name" value="Oxidored_molyb"/>
    <property type="match status" value="1"/>
</dbReference>
<feature type="region of interest" description="Disordered" evidence="7">
    <location>
        <begin position="1"/>
        <end position="31"/>
    </location>
</feature>
<dbReference type="Gene3D" id="2.60.40.650">
    <property type="match status" value="1"/>
</dbReference>
<evidence type="ECO:0000256" key="2">
    <source>
        <dbReference type="ARBA" id="ARBA00022505"/>
    </source>
</evidence>
<keyword evidence="2" id="KW-0500">Molybdenum</keyword>
<evidence type="ECO:0000256" key="6">
    <source>
        <dbReference type="ARBA" id="ARBA00023004"/>
    </source>
</evidence>
<dbReference type="PROSITE" id="PS00559">
    <property type="entry name" value="MOLYBDOPTERIN_EUK"/>
    <property type="match status" value="1"/>
</dbReference>
<keyword evidence="6" id="KW-0408">Iron</keyword>
<protein>
    <submittedName>
        <fullName evidence="10">Sulfite oxidase</fullName>
    </submittedName>
</protein>
<evidence type="ECO:0000259" key="9">
    <source>
        <dbReference type="Pfam" id="PF03404"/>
    </source>
</evidence>
<dbReference type="CDD" id="cd02110">
    <property type="entry name" value="SO_family_Moco_dimer"/>
    <property type="match status" value="1"/>
</dbReference>
<gene>
    <name evidence="10" type="ORF">ACFPIJ_00135</name>
</gene>
<dbReference type="Pfam" id="PF03404">
    <property type="entry name" value="Mo-co_dimer"/>
    <property type="match status" value="1"/>
</dbReference>
<evidence type="ECO:0000256" key="3">
    <source>
        <dbReference type="ARBA" id="ARBA00022617"/>
    </source>
</evidence>
<keyword evidence="5" id="KW-0560">Oxidoreductase</keyword>